<dbReference type="SUPFAM" id="SSF47413">
    <property type="entry name" value="lambda repressor-like DNA-binding domains"/>
    <property type="match status" value="1"/>
</dbReference>
<organism evidence="3 4">
    <name type="scientific">Dissulfurirhabdus thermomarina</name>
    <dbReference type="NCBI Taxonomy" id="1765737"/>
    <lineage>
        <taxon>Bacteria</taxon>
        <taxon>Deltaproteobacteria</taxon>
        <taxon>Dissulfurirhabdaceae</taxon>
        <taxon>Dissulfurirhabdus</taxon>
    </lineage>
</organism>
<feature type="domain" description="HTH cro/C1-type" evidence="2">
    <location>
        <begin position="9"/>
        <end position="63"/>
    </location>
</feature>
<dbReference type="Gene3D" id="2.60.120.10">
    <property type="entry name" value="Jelly Rolls"/>
    <property type="match status" value="1"/>
</dbReference>
<gene>
    <name evidence="3" type="ORF">G3N55_02475</name>
</gene>
<reference evidence="3 4" key="1">
    <citation type="submission" date="2020-02" db="EMBL/GenBank/DDBJ databases">
        <title>Comparative genomics of sulfur disproportionating microorganisms.</title>
        <authorList>
            <person name="Ward L.M."/>
            <person name="Bertran E."/>
            <person name="Johnston D.T."/>
        </authorList>
    </citation>
    <scope>NUCLEOTIDE SEQUENCE [LARGE SCALE GENOMIC DNA]</scope>
    <source>
        <strain evidence="3 4">DSM 100025</strain>
    </source>
</reference>
<evidence type="ECO:0000313" key="3">
    <source>
        <dbReference type="EMBL" id="NDY41718.1"/>
    </source>
</evidence>
<accession>A0A6N9TKX4</accession>
<evidence type="ECO:0000256" key="1">
    <source>
        <dbReference type="ARBA" id="ARBA00023125"/>
    </source>
</evidence>
<comment type="caution">
    <text evidence="3">The sequence shown here is derived from an EMBL/GenBank/DDBJ whole genome shotgun (WGS) entry which is preliminary data.</text>
</comment>
<dbReference type="PANTHER" id="PTHR46797">
    <property type="entry name" value="HTH-TYPE TRANSCRIPTIONAL REGULATOR"/>
    <property type="match status" value="1"/>
</dbReference>
<dbReference type="Pfam" id="PF07883">
    <property type="entry name" value="Cupin_2"/>
    <property type="match status" value="1"/>
</dbReference>
<dbReference type="GO" id="GO:0005829">
    <property type="term" value="C:cytosol"/>
    <property type="evidence" value="ECO:0007669"/>
    <property type="project" value="TreeGrafter"/>
</dbReference>
<dbReference type="CDD" id="cd02209">
    <property type="entry name" value="cupin_XRE_C"/>
    <property type="match status" value="1"/>
</dbReference>
<evidence type="ECO:0000259" key="2">
    <source>
        <dbReference type="PROSITE" id="PS50943"/>
    </source>
</evidence>
<protein>
    <submittedName>
        <fullName evidence="3">Cupin domain-containing protein</fullName>
    </submittedName>
</protein>
<dbReference type="InterPro" id="IPR011051">
    <property type="entry name" value="RmlC_Cupin_sf"/>
</dbReference>
<dbReference type="InterPro" id="IPR050807">
    <property type="entry name" value="TransReg_Diox_bact_type"/>
</dbReference>
<dbReference type="Pfam" id="PF01381">
    <property type="entry name" value="HTH_3"/>
    <property type="match status" value="1"/>
</dbReference>
<dbReference type="SUPFAM" id="SSF51182">
    <property type="entry name" value="RmlC-like cupins"/>
    <property type="match status" value="1"/>
</dbReference>
<sequence length="181" mass="20774">MSLGIGEKLKRLRLANNLTQEELANRTGLTKGYISQLERDLTSPSLATLKDILDVFGESLADFFQEQTREPVVYRRSDRIQTSDSREDLRVELLVQASQRRDMEPVLLTLQPGAETWEDRPHQGQEFGFVLKGAATIQVGSRAYRVSRGDCFYFTADRRHKLRNTSDRETQILWVVTPPTF</sequence>
<dbReference type="Proteomes" id="UP000469346">
    <property type="component" value="Unassembled WGS sequence"/>
</dbReference>
<name>A0A6N9TKX4_DISTH</name>
<keyword evidence="1" id="KW-0238">DNA-binding</keyword>
<dbReference type="PROSITE" id="PS50943">
    <property type="entry name" value="HTH_CROC1"/>
    <property type="match status" value="1"/>
</dbReference>
<dbReference type="InterPro" id="IPR010982">
    <property type="entry name" value="Lambda_DNA-bd_dom_sf"/>
</dbReference>
<dbReference type="AlphaFoldDB" id="A0A6N9TKX4"/>
<dbReference type="InterPro" id="IPR014710">
    <property type="entry name" value="RmlC-like_jellyroll"/>
</dbReference>
<dbReference type="EMBL" id="JAAGRR010000014">
    <property type="protein sequence ID" value="NDY41718.1"/>
    <property type="molecule type" value="Genomic_DNA"/>
</dbReference>
<dbReference type="InterPro" id="IPR001387">
    <property type="entry name" value="Cro/C1-type_HTH"/>
</dbReference>
<dbReference type="Gene3D" id="1.10.260.40">
    <property type="entry name" value="lambda repressor-like DNA-binding domains"/>
    <property type="match status" value="1"/>
</dbReference>
<dbReference type="SMART" id="SM00530">
    <property type="entry name" value="HTH_XRE"/>
    <property type="match status" value="1"/>
</dbReference>
<dbReference type="RefSeq" id="WP_163297871.1">
    <property type="nucleotide sequence ID" value="NZ_JAAGRR010000014.1"/>
</dbReference>
<dbReference type="InterPro" id="IPR013096">
    <property type="entry name" value="Cupin_2"/>
</dbReference>
<dbReference type="GO" id="GO:0003677">
    <property type="term" value="F:DNA binding"/>
    <property type="evidence" value="ECO:0007669"/>
    <property type="project" value="UniProtKB-KW"/>
</dbReference>
<dbReference type="CDD" id="cd00093">
    <property type="entry name" value="HTH_XRE"/>
    <property type="match status" value="1"/>
</dbReference>
<dbReference type="PANTHER" id="PTHR46797:SF11">
    <property type="entry name" value="HTH-TYPE TRANSCRIPTIONAL REGULATOR PUUR"/>
    <property type="match status" value="1"/>
</dbReference>
<evidence type="ECO:0000313" key="4">
    <source>
        <dbReference type="Proteomes" id="UP000469346"/>
    </source>
</evidence>
<keyword evidence="4" id="KW-1185">Reference proteome</keyword>
<proteinExistence type="predicted"/>
<dbReference type="GO" id="GO:0003700">
    <property type="term" value="F:DNA-binding transcription factor activity"/>
    <property type="evidence" value="ECO:0007669"/>
    <property type="project" value="TreeGrafter"/>
</dbReference>